<dbReference type="PROSITE" id="PS50928">
    <property type="entry name" value="ABC_TM1"/>
    <property type="match status" value="1"/>
</dbReference>
<dbReference type="EMBL" id="CP017248">
    <property type="protein sequence ID" value="AOR35741.1"/>
    <property type="molecule type" value="Genomic_DNA"/>
</dbReference>
<protein>
    <recommendedName>
        <fullName evidence="9">ABC transmembrane type-1 domain-containing protein</fullName>
    </recommendedName>
</protein>
<feature type="region of interest" description="Disordered" evidence="8">
    <location>
        <begin position="111"/>
        <end position="138"/>
    </location>
</feature>
<keyword evidence="11" id="KW-1185">Reference proteome</keyword>
<keyword evidence="6 7" id="KW-0472">Membrane</keyword>
<evidence type="ECO:0000256" key="1">
    <source>
        <dbReference type="ARBA" id="ARBA00004651"/>
    </source>
</evidence>
<dbReference type="SUPFAM" id="SSF161098">
    <property type="entry name" value="MetI-like"/>
    <property type="match status" value="1"/>
</dbReference>
<organism evidence="10 11">
    <name type="scientific">Streptomyces fodineus</name>
    <dbReference type="NCBI Taxonomy" id="1904616"/>
    <lineage>
        <taxon>Bacteria</taxon>
        <taxon>Bacillati</taxon>
        <taxon>Actinomycetota</taxon>
        <taxon>Actinomycetes</taxon>
        <taxon>Kitasatosporales</taxon>
        <taxon>Streptomycetaceae</taxon>
        <taxon>Streptomyces</taxon>
    </lineage>
</organism>
<evidence type="ECO:0000256" key="4">
    <source>
        <dbReference type="ARBA" id="ARBA00022692"/>
    </source>
</evidence>
<comment type="similarity">
    <text evidence="7">Belongs to the binding-protein-dependent transport system permease family.</text>
</comment>
<evidence type="ECO:0000256" key="3">
    <source>
        <dbReference type="ARBA" id="ARBA00022475"/>
    </source>
</evidence>
<sequence>MAVAWRDLKLLDSYASVILAEAAMSLPYAVLFFTSFLKSAPVELEEAAATDGAGPLRTYRRVILPVLRPATATLVITLTLAIWNDLVIPRVLPTCDSKQAMALDATAHRRRYHRRGQQGVRHVRSGRGTPPTARPRPVVKVTDSRFQPVRLDQALAPAPPLTPR</sequence>
<evidence type="ECO:0000259" key="9">
    <source>
        <dbReference type="PROSITE" id="PS50928"/>
    </source>
</evidence>
<feature type="domain" description="ABC transmembrane type-1" evidence="9">
    <location>
        <begin position="1"/>
        <end position="164"/>
    </location>
</feature>
<keyword evidence="4 7" id="KW-0812">Transmembrane</keyword>
<feature type="transmembrane region" description="Helical" evidence="7">
    <location>
        <begin position="14"/>
        <end position="37"/>
    </location>
</feature>
<dbReference type="Gene3D" id="1.10.3720.10">
    <property type="entry name" value="MetI-like"/>
    <property type="match status" value="1"/>
</dbReference>
<gene>
    <name evidence="10" type="ORF">BFF78_35880</name>
</gene>
<dbReference type="GO" id="GO:0055085">
    <property type="term" value="P:transmembrane transport"/>
    <property type="evidence" value="ECO:0007669"/>
    <property type="project" value="InterPro"/>
</dbReference>
<dbReference type="Pfam" id="PF00528">
    <property type="entry name" value="BPD_transp_1"/>
    <property type="match status" value="1"/>
</dbReference>
<dbReference type="PANTHER" id="PTHR43744">
    <property type="entry name" value="ABC TRANSPORTER PERMEASE PROTEIN MG189-RELATED-RELATED"/>
    <property type="match status" value="1"/>
</dbReference>
<evidence type="ECO:0000256" key="8">
    <source>
        <dbReference type="SAM" id="MobiDB-lite"/>
    </source>
</evidence>
<dbReference type="PANTHER" id="PTHR43744:SF8">
    <property type="entry name" value="SN-GLYCEROL-3-PHOSPHATE TRANSPORT SYSTEM PERMEASE PROTEIN UGPE"/>
    <property type="match status" value="1"/>
</dbReference>
<accession>A0A1D7YJL0</accession>
<dbReference type="Proteomes" id="UP000094960">
    <property type="component" value="Chromosome"/>
</dbReference>
<keyword evidence="3" id="KW-1003">Cell membrane</keyword>
<evidence type="ECO:0000256" key="6">
    <source>
        <dbReference type="ARBA" id="ARBA00023136"/>
    </source>
</evidence>
<name>A0A1D7YJL0_9ACTN</name>
<evidence type="ECO:0000313" key="10">
    <source>
        <dbReference type="EMBL" id="AOR35741.1"/>
    </source>
</evidence>
<dbReference type="InterPro" id="IPR000515">
    <property type="entry name" value="MetI-like"/>
</dbReference>
<dbReference type="KEGG" id="spun:BFF78_35880"/>
<dbReference type="GO" id="GO:0005886">
    <property type="term" value="C:plasma membrane"/>
    <property type="evidence" value="ECO:0007669"/>
    <property type="project" value="UniProtKB-SubCell"/>
</dbReference>
<dbReference type="AlphaFoldDB" id="A0A1D7YJL0"/>
<evidence type="ECO:0000256" key="5">
    <source>
        <dbReference type="ARBA" id="ARBA00022989"/>
    </source>
</evidence>
<reference evidence="11" key="1">
    <citation type="submission" date="2016-09" db="EMBL/GenBank/DDBJ databases">
        <title>Streptomyces puniciscabiei strain:TW1S1 Genome sequencing and assembly.</title>
        <authorList>
            <person name="Kim M.-K."/>
            <person name="Kim S.B."/>
        </authorList>
    </citation>
    <scope>NUCLEOTIDE SEQUENCE [LARGE SCALE GENOMIC DNA]</scope>
    <source>
        <strain evidence="11">TW1S1</strain>
    </source>
</reference>
<comment type="caution">
    <text evidence="7">Lacks conserved residue(s) required for the propagation of feature annotation.</text>
</comment>
<keyword evidence="5 7" id="KW-1133">Transmembrane helix</keyword>
<dbReference type="CDD" id="cd06261">
    <property type="entry name" value="TM_PBP2"/>
    <property type="match status" value="1"/>
</dbReference>
<proteinExistence type="inferred from homology"/>
<evidence type="ECO:0000256" key="2">
    <source>
        <dbReference type="ARBA" id="ARBA00022448"/>
    </source>
</evidence>
<feature type="compositionally biased region" description="Basic residues" evidence="8">
    <location>
        <begin position="111"/>
        <end position="125"/>
    </location>
</feature>
<keyword evidence="2 7" id="KW-0813">Transport</keyword>
<evidence type="ECO:0000313" key="11">
    <source>
        <dbReference type="Proteomes" id="UP000094960"/>
    </source>
</evidence>
<comment type="subcellular location">
    <subcellularLocation>
        <location evidence="1 7">Cell membrane</location>
        <topology evidence="1 7">Multi-pass membrane protein</topology>
    </subcellularLocation>
</comment>
<feature type="compositionally biased region" description="Low complexity" evidence="8">
    <location>
        <begin position="127"/>
        <end position="138"/>
    </location>
</feature>
<dbReference type="InterPro" id="IPR035906">
    <property type="entry name" value="MetI-like_sf"/>
</dbReference>
<evidence type="ECO:0000256" key="7">
    <source>
        <dbReference type="RuleBase" id="RU363032"/>
    </source>
</evidence>